<accession>A0A154BV42</accession>
<gene>
    <name evidence="1" type="ORF">AXX12_17210</name>
</gene>
<dbReference type="AlphaFoldDB" id="A0A154BV42"/>
<organism evidence="1 2">
    <name type="scientific">Anaerosporomusa subterranea</name>
    <dbReference type="NCBI Taxonomy" id="1794912"/>
    <lineage>
        <taxon>Bacteria</taxon>
        <taxon>Bacillati</taxon>
        <taxon>Bacillota</taxon>
        <taxon>Negativicutes</taxon>
        <taxon>Acetonemataceae</taxon>
        <taxon>Anaerosporomusa</taxon>
    </lineage>
</organism>
<reference evidence="1 2" key="1">
    <citation type="submission" date="2016-02" db="EMBL/GenBank/DDBJ databases">
        <title>Anaerosporomusa subterraneum gen. nov., sp. nov., a spore-forming obligate anaerobe isolated from saprolite.</title>
        <authorList>
            <person name="Choi J.K."/>
            <person name="Shah M."/>
            <person name="Yee N."/>
        </authorList>
    </citation>
    <scope>NUCLEOTIDE SEQUENCE [LARGE SCALE GENOMIC DNA]</scope>
    <source>
        <strain evidence="1 2">RU4</strain>
    </source>
</reference>
<keyword evidence="2" id="KW-1185">Reference proteome</keyword>
<sequence>MNQTTNQMTNQTAPGLINQSVMAQTAPTSQVAAQGQNTTQMQNSQFSQIIQQVDELKQSLHNFIDQEDFPDARVIAASGRLEGQLNQYYQLAVEKENQKPGLETF</sequence>
<dbReference type="InterPro" id="IPR037208">
    <property type="entry name" value="Spo0E-like_sf"/>
</dbReference>
<name>A0A154BV42_ANASB</name>
<evidence type="ECO:0000313" key="2">
    <source>
        <dbReference type="Proteomes" id="UP000076268"/>
    </source>
</evidence>
<evidence type="ECO:0000313" key="1">
    <source>
        <dbReference type="EMBL" id="KYZ77802.1"/>
    </source>
</evidence>
<dbReference type="EMBL" id="LSGP01000006">
    <property type="protein sequence ID" value="KYZ77802.1"/>
    <property type="molecule type" value="Genomic_DNA"/>
</dbReference>
<dbReference type="Proteomes" id="UP000076268">
    <property type="component" value="Unassembled WGS sequence"/>
</dbReference>
<comment type="caution">
    <text evidence="1">The sequence shown here is derived from an EMBL/GenBank/DDBJ whole genome shotgun (WGS) entry which is preliminary data.</text>
</comment>
<protein>
    <submittedName>
        <fullName evidence="1">Uncharacterized protein</fullName>
    </submittedName>
</protein>
<dbReference type="GO" id="GO:0043937">
    <property type="term" value="P:regulation of sporulation"/>
    <property type="evidence" value="ECO:0007669"/>
    <property type="project" value="InterPro"/>
</dbReference>
<dbReference type="STRING" id="1794912.AXX12_17210"/>
<dbReference type="RefSeq" id="WP_066237618.1">
    <property type="nucleotide sequence ID" value="NZ_LSGP01000006.1"/>
</dbReference>
<proteinExistence type="predicted"/>
<dbReference type="SUPFAM" id="SSF140500">
    <property type="entry name" value="BAS1536-like"/>
    <property type="match status" value="1"/>
</dbReference>